<dbReference type="PANTHER" id="PTHR38482:SF1">
    <property type="entry name" value="DMT FAMILY PROTEIN"/>
    <property type="match status" value="1"/>
</dbReference>
<dbReference type="OrthoDB" id="9805206at2"/>
<protein>
    <recommendedName>
        <fullName evidence="4">DMT family protein</fullName>
    </recommendedName>
</protein>
<dbReference type="PIRSF" id="PIRSF021239">
    <property type="entry name" value="UCP021239"/>
    <property type="match status" value="1"/>
</dbReference>
<proteinExistence type="predicted"/>
<gene>
    <name evidence="2" type="ORF">D6B99_12815</name>
</gene>
<reference evidence="2 3" key="1">
    <citation type="submission" date="2018-09" db="EMBL/GenBank/DDBJ databases">
        <title>Arachidicoccus sp. nov., a bacterium isolated from soil.</title>
        <authorList>
            <person name="Weon H.-Y."/>
            <person name="Kwon S.-W."/>
            <person name="Lee S.A."/>
        </authorList>
    </citation>
    <scope>NUCLEOTIDE SEQUENCE [LARGE SCALE GENOMIC DNA]</scope>
    <source>
        <strain evidence="2 3">KIS59-12</strain>
    </source>
</reference>
<dbReference type="Proteomes" id="UP000266118">
    <property type="component" value="Chromosome"/>
</dbReference>
<name>A0A386HSZ5_9BACT</name>
<feature type="transmembrane region" description="Helical" evidence="1">
    <location>
        <begin position="71"/>
        <end position="89"/>
    </location>
</feature>
<feature type="transmembrane region" description="Helical" evidence="1">
    <location>
        <begin position="33"/>
        <end position="51"/>
    </location>
</feature>
<dbReference type="Pfam" id="PF04342">
    <property type="entry name" value="DMT_6"/>
    <property type="match status" value="1"/>
</dbReference>
<dbReference type="RefSeq" id="WP_119989110.1">
    <property type="nucleotide sequence ID" value="NZ_CP032489.1"/>
</dbReference>
<keyword evidence="3" id="KW-1185">Reference proteome</keyword>
<evidence type="ECO:0000256" key="1">
    <source>
        <dbReference type="SAM" id="Phobius"/>
    </source>
</evidence>
<keyword evidence="1" id="KW-0472">Membrane</keyword>
<accession>A0A386HSZ5</accession>
<dbReference type="InterPro" id="IPR007437">
    <property type="entry name" value="DUF486"/>
</dbReference>
<dbReference type="PANTHER" id="PTHR38482">
    <property type="entry name" value="DMT FAMILY PROTEIN"/>
    <property type="match status" value="1"/>
</dbReference>
<feature type="transmembrane region" description="Helical" evidence="1">
    <location>
        <begin position="95"/>
        <end position="112"/>
    </location>
</feature>
<dbReference type="AlphaFoldDB" id="A0A386HSZ5"/>
<keyword evidence="1" id="KW-1133">Transmembrane helix</keyword>
<dbReference type="EMBL" id="CP032489">
    <property type="protein sequence ID" value="AYD48404.1"/>
    <property type="molecule type" value="Genomic_DNA"/>
</dbReference>
<evidence type="ECO:0000313" key="3">
    <source>
        <dbReference type="Proteomes" id="UP000266118"/>
    </source>
</evidence>
<evidence type="ECO:0000313" key="2">
    <source>
        <dbReference type="EMBL" id="AYD48404.1"/>
    </source>
</evidence>
<organism evidence="2 3">
    <name type="scientific">Arachidicoccus soli</name>
    <dbReference type="NCBI Taxonomy" id="2341117"/>
    <lineage>
        <taxon>Bacteria</taxon>
        <taxon>Pseudomonadati</taxon>
        <taxon>Bacteroidota</taxon>
        <taxon>Chitinophagia</taxon>
        <taxon>Chitinophagales</taxon>
        <taxon>Chitinophagaceae</taxon>
        <taxon>Arachidicoccus</taxon>
    </lineage>
</organism>
<sequence length="114" mass="13395">MRILLIIFLLVLSNIFMTTAWYWHLKPSAANIPIWKIILISWGIAIFEYCLTVPANHYGGEWGINPFKLKIIQEVVTLVVFTFFAILYLKQPFHWKYLVSFAFILGAVYFAFME</sequence>
<keyword evidence="1" id="KW-0812">Transmembrane</keyword>
<evidence type="ECO:0008006" key="4">
    <source>
        <dbReference type="Google" id="ProtNLM"/>
    </source>
</evidence>
<dbReference type="KEGG" id="ark:D6B99_12815"/>